<dbReference type="PROSITE" id="PS50835">
    <property type="entry name" value="IG_LIKE"/>
    <property type="match status" value="3"/>
</dbReference>
<dbReference type="InterPro" id="IPR013783">
    <property type="entry name" value="Ig-like_fold"/>
</dbReference>
<evidence type="ECO:0000313" key="5">
    <source>
        <dbReference type="Proteomes" id="UP000261540"/>
    </source>
</evidence>
<dbReference type="Pfam" id="PF13927">
    <property type="entry name" value="Ig_3"/>
    <property type="match status" value="3"/>
</dbReference>
<dbReference type="GeneTree" id="ENSGT00940000162700"/>
<keyword evidence="1" id="KW-0732">Signal</keyword>
<dbReference type="Proteomes" id="UP000261540">
    <property type="component" value="Unplaced"/>
</dbReference>
<dbReference type="SUPFAM" id="SSF48726">
    <property type="entry name" value="Immunoglobulin"/>
    <property type="match status" value="3"/>
</dbReference>
<dbReference type="InterPro" id="IPR050488">
    <property type="entry name" value="Ig_Fc_receptor"/>
</dbReference>
<proteinExistence type="predicted"/>
<evidence type="ECO:0000256" key="1">
    <source>
        <dbReference type="ARBA" id="ARBA00022729"/>
    </source>
</evidence>
<dbReference type="Gene3D" id="2.60.40.10">
    <property type="entry name" value="Immunoglobulins"/>
    <property type="match status" value="3"/>
</dbReference>
<dbReference type="SMART" id="SM00408">
    <property type="entry name" value="IGc2"/>
    <property type="match status" value="3"/>
</dbReference>
<dbReference type="PANTHER" id="PTHR11481:SF112">
    <property type="entry name" value="FC RECEPTOR-LIKE PROTEIN 4-RELATED"/>
    <property type="match status" value="1"/>
</dbReference>
<reference evidence="4" key="2">
    <citation type="submission" date="2025-09" db="UniProtKB">
        <authorList>
            <consortium name="Ensembl"/>
        </authorList>
    </citation>
    <scope>IDENTIFICATION</scope>
</reference>
<feature type="domain" description="Ig-like" evidence="3">
    <location>
        <begin position="125"/>
        <end position="204"/>
    </location>
</feature>
<dbReference type="InterPro" id="IPR003598">
    <property type="entry name" value="Ig_sub2"/>
</dbReference>
<dbReference type="GO" id="GO:0006955">
    <property type="term" value="P:immune response"/>
    <property type="evidence" value="ECO:0007669"/>
    <property type="project" value="TreeGrafter"/>
</dbReference>
<organism evidence="4 5">
    <name type="scientific">Paramormyrops kingsleyae</name>
    <dbReference type="NCBI Taxonomy" id="1676925"/>
    <lineage>
        <taxon>Eukaryota</taxon>
        <taxon>Metazoa</taxon>
        <taxon>Chordata</taxon>
        <taxon>Craniata</taxon>
        <taxon>Vertebrata</taxon>
        <taxon>Euteleostomi</taxon>
        <taxon>Actinopterygii</taxon>
        <taxon>Neopterygii</taxon>
        <taxon>Teleostei</taxon>
        <taxon>Osteoglossocephala</taxon>
        <taxon>Osteoglossomorpha</taxon>
        <taxon>Osteoglossiformes</taxon>
        <taxon>Mormyridae</taxon>
        <taxon>Paramormyrops</taxon>
    </lineage>
</organism>
<evidence type="ECO:0000256" key="2">
    <source>
        <dbReference type="ARBA" id="ARBA00023157"/>
    </source>
</evidence>
<keyword evidence="5" id="KW-1185">Reference proteome</keyword>
<keyword evidence="2" id="KW-1015">Disulfide bond</keyword>
<dbReference type="InterPro" id="IPR003599">
    <property type="entry name" value="Ig_sub"/>
</dbReference>
<evidence type="ECO:0000259" key="3">
    <source>
        <dbReference type="PROSITE" id="PS50835"/>
    </source>
</evidence>
<dbReference type="GO" id="GO:0009897">
    <property type="term" value="C:external side of plasma membrane"/>
    <property type="evidence" value="ECO:0007669"/>
    <property type="project" value="TreeGrafter"/>
</dbReference>
<evidence type="ECO:0000313" key="4">
    <source>
        <dbReference type="Ensembl" id="ENSPKIP00000028902.1"/>
    </source>
</evidence>
<dbReference type="AlphaFoldDB" id="A0A3B3SDR0"/>
<dbReference type="GO" id="GO:0004888">
    <property type="term" value="F:transmembrane signaling receptor activity"/>
    <property type="evidence" value="ECO:0007669"/>
    <property type="project" value="TreeGrafter"/>
</dbReference>
<feature type="domain" description="Ig-like" evidence="3">
    <location>
        <begin position="20"/>
        <end position="109"/>
    </location>
</feature>
<feature type="domain" description="Ig-like" evidence="3">
    <location>
        <begin position="207"/>
        <end position="296"/>
    </location>
</feature>
<dbReference type="InterPro" id="IPR036179">
    <property type="entry name" value="Ig-like_dom_sf"/>
</dbReference>
<accession>A0A3B3SDR0</accession>
<dbReference type="GO" id="GO:0007166">
    <property type="term" value="P:cell surface receptor signaling pathway"/>
    <property type="evidence" value="ECO:0007669"/>
    <property type="project" value="TreeGrafter"/>
</dbReference>
<dbReference type="PANTHER" id="PTHR11481">
    <property type="entry name" value="IMMUNOGLOBULIN FC RECEPTOR"/>
    <property type="match status" value="1"/>
</dbReference>
<dbReference type="InterPro" id="IPR007110">
    <property type="entry name" value="Ig-like_dom"/>
</dbReference>
<dbReference type="Ensembl" id="ENSPKIT00000009690.1">
    <property type="protein sequence ID" value="ENSPKIP00000028902.1"/>
    <property type="gene ID" value="ENSPKIG00000010357.1"/>
</dbReference>
<protein>
    <recommendedName>
        <fullName evidence="3">Ig-like domain-containing protein</fullName>
    </recommendedName>
</protein>
<name>A0A3B3SDR0_9TELE</name>
<reference evidence="4" key="1">
    <citation type="submission" date="2025-08" db="UniProtKB">
        <authorList>
            <consortium name="Ensembl"/>
        </authorList>
    </citation>
    <scope>IDENTIFICATION</scope>
</reference>
<dbReference type="SMART" id="SM00409">
    <property type="entry name" value="IG"/>
    <property type="match status" value="3"/>
</dbReference>
<sequence>LMMNLPDICYMTFFMLVPAPESSSQAWLTVDPPGSDMFLGEKVTLTCRVSGSEGWKYIWTRRTKGITSQLLGSSGQDGETYILQPVRKTDQGLYQCSGQRGSELSDNVAQAVIRQNPPAPVWFSGETVTLECDIRGGSGWRYSWAKRITQTGLQSLTPQSTEAQKNYIVQSVKVSDSGEYICQAERGSDPVIQSQPGSLNLTVSEKPEAVITWTSHEGETYTGERISLSCRVRGASSGWKYLWYKDRQGTELSNPDNSRMDGSSYTIISAALSHSGQYWCRAQRGSFYSQYSDPLQVDIQGKLSKEKPSCYAVDCKMEIKGTTITPAATCSRTCETEQTREHATLHTRACNKWQYTLTHTHQCAETTTLKAP</sequence>